<keyword evidence="3" id="KW-1185">Reference proteome</keyword>
<dbReference type="Pfam" id="PF03992">
    <property type="entry name" value="ABM"/>
    <property type="match status" value="1"/>
</dbReference>
<sequence>MVYVVAELSVRPGTEAEFEAVAAELMQEVRAREPEVQLYQFTKIRGRDGVYRVIERYASEAALEKHMAEPHLRAAMEKMGPLLAARPQLEKCDPVGVA</sequence>
<keyword evidence="2" id="KW-0503">Monooxygenase</keyword>
<dbReference type="PANTHER" id="PTHR33336">
    <property type="entry name" value="QUINOL MONOOXYGENASE YGIN-RELATED"/>
    <property type="match status" value="1"/>
</dbReference>
<proteinExistence type="predicted"/>
<accession>A0A2A4FYH8</accession>
<dbReference type="GO" id="GO:0004497">
    <property type="term" value="F:monooxygenase activity"/>
    <property type="evidence" value="ECO:0007669"/>
    <property type="project" value="UniProtKB-KW"/>
</dbReference>
<reference evidence="2 3" key="1">
    <citation type="submission" date="2017-09" db="EMBL/GenBank/DDBJ databases">
        <title>The Catabolism of 3,6-Dichlorosalicylic acid is Initiated by the Cytochrome P450 Monooxygenase DsmABC in Rhizorhabdus dicambivorans Ndbn-20.</title>
        <authorList>
            <person name="Na L."/>
        </authorList>
    </citation>
    <scope>NUCLEOTIDE SEQUENCE [LARGE SCALE GENOMIC DNA]</scope>
    <source>
        <strain evidence="2 3">Ndbn-20m</strain>
    </source>
</reference>
<dbReference type="AlphaFoldDB" id="A0A2A4FYH8"/>
<dbReference type="PROSITE" id="PS51725">
    <property type="entry name" value="ABM"/>
    <property type="match status" value="1"/>
</dbReference>
<organism evidence="2 3">
    <name type="scientific">Rhizorhabdus dicambivorans</name>
    <dbReference type="NCBI Taxonomy" id="1850238"/>
    <lineage>
        <taxon>Bacteria</taxon>
        <taxon>Pseudomonadati</taxon>
        <taxon>Pseudomonadota</taxon>
        <taxon>Alphaproteobacteria</taxon>
        <taxon>Sphingomonadales</taxon>
        <taxon>Sphingomonadaceae</taxon>
        <taxon>Rhizorhabdus</taxon>
    </lineage>
</organism>
<feature type="domain" description="ABM" evidence="1">
    <location>
        <begin position="2"/>
        <end position="91"/>
    </location>
</feature>
<dbReference type="Gene3D" id="3.30.70.100">
    <property type="match status" value="1"/>
</dbReference>
<dbReference type="InterPro" id="IPR050744">
    <property type="entry name" value="AI-2_Isomerase_LsrG"/>
</dbReference>
<comment type="caution">
    <text evidence="2">The sequence shown here is derived from an EMBL/GenBank/DDBJ whole genome shotgun (WGS) entry which is preliminary data.</text>
</comment>
<dbReference type="SUPFAM" id="SSF54909">
    <property type="entry name" value="Dimeric alpha+beta barrel"/>
    <property type="match status" value="1"/>
</dbReference>
<gene>
    <name evidence="2" type="ORF">COO09_08080</name>
</gene>
<evidence type="ECO:0000313" key="3">
    <source>
        <dbReference type="Proteomes" id="UP000218934"/>
    </source>
</evidence>
<dbReference type="KEGG" id="rdi:CMV14_03945"/>
<dbReference type="Proteomes" id="UP000218934">
    <property type="component" value="Unassembled WGS sequence"/>
</dbReference>
<dbReference type="InterPro" id="IPR007138">
    <property type="entry name" value="ABM_dom"/>
</dbReference>
<evidence type="ECO:0000259" key="1">
    <source>
        <dbReference type="PROSITE" id="PS51725"/>
    </source>
</evidence>
<keyword evidence="2" id="KW-0560">Oxidoreductase</keyword>
<evidence type="ECO:0000313" key="2">
    <source>
        <dbReference type="EMBL" id="PCE42785.1"/>
    </source>
</evidence>
<dbReference type="PANTHER" id="PTHR33336:SF15">
    <property type="entry name" value="ABM DOMAIN-CONTAINING PROTEIN"/>
    <property type="match status" value="1"/>
</dbReference>
<dbReference type="EMBL" id="NWUF01000006">
    <property type="protein sequence ID" value="PCE42785.1"/>
    <property type="molecule type" value="Genomic_DNA"/>
</dbReference>
<dbReference type="OrthoDB" id="287932at2"/>
<protein>
    <submittedName>
        <fullName evidence="2">Antibiotic biosynthesis monooxygenase</fullName>
    </submittedName>
</protein>
<name>A0A2A4FYH8_9SPHN</name>
<dbReference type="RefSeq" id="WP_066959566.1">
    <property type="nucleotide sequence ID" value="NZ_CP023449.1"/>
</dbReference>
<dbReference type="InterPro" id="IPR011008">
    <property type="entry name" value="Dimeric_a/b-barrel"/>
</dbReference>